<dbReference type="InterPro" id="IPR047717">
    <property type="entry name" value="CC_star_Cory"/>
</dbReference>
<dbReference type="AlphaFoldDB" id="A0A4R1BGT2"/>
<keyword evidence="2" id="KW-1185">Reference proteome</keyword>
<organism evidence="1 2">
    <name type="scientific">Rubrobacter taiwanensis</name>
    <dbReference type="NCBI Taxonomy" id="185139"/>
    <lineage>
        <taxon>Bacteria</taxon>
        <taxon>Bacillati</taxon>
        <taxon>Actinomycetota</taxon>
        <taxon>Rubrobacteria</taxon>
        <taxon>Rubrobacterales</taxon>
        <taxon>Rubrobacteraceae</taxon>
        <taxon>Rubrobacter</taxon>
    </lineage>
</organism>
<dbReference type="OrthoDB" id="5358049at2"/>
<dbReference type="RefSeq" id="WP_132691510.1">
    <property type="nucleotide sequence ID" value="NZ_SKBU01000016.1"/>
</dbReference>
<evidence type="ECO:0008006" key="3">
    <source>
        <dbReference type="Google" id="ProtNLM"/>
    </source>
</evidence>
<gene>
    <name evidence="1" type="ORF">E0L93_10070</name>
</gene>
<accession>A0A4R1BGT2</accession>
<dbReference type="InterPro" id="IPR058303">
    <property type="entry name" value="DUF7990"/>
</dbReference>
<dbReference type="NCBIfam" id="NF041419">
    <property type="entry name" value="CC_star_Cory"/>
    <property type="match status" value="1"/>
</dbReference>
<comment type="caution">
    <text evidence="1">The sequence shown here is derived from an EMBL/GenBank/DDBJ whole genome shotgun (WGS) entry which is preliminary data.</text>
</comment>
<name>A0A4R1BGT2_9ACTN</name>
<proteinExistence type="predicted"/>
<reference evidence="1 2" key="1">
    <citation type="submission" date="2019-03" db="EMBL/GenBank/DDBJ databases">
        <title>Whole genome sequence of a novel Rubrobacter taiwanensis strain, isolated from Yellowstone National Park.</title>
        <authorList>
            <person name="Freed S."/>
            <person name="Ramaley R.F."/>
            <person name="Kyndt J.A."/>
        </authorList>
    </citation>
    <scope>NUCLEOTIDE SEQUENCE [LARGE SCALE GENOMIC DNA]</scope>
    <source>
        <strain evidence="1 2">Yellowstone</strain>
    </source>
</reference>
<evidence type="ECO:0000313" key="1">
    <source>
        <dbReference type="EMBL" id="TCJ16456.1"/>
    </source>
</evidence>
<dbReference type="Pfam" id="PF25952">
    <property type="entry name" value="DUF7990"/>
    <property type="match status" value="1"/>
</dbReference>
<sequence>MRRWVELYRKLEEFNDEFMVSRWRSGLQREATQQQDALMAMLFLEALGVPNPTSYYSLELYPEFAEEFHRWHRRMGMNRFPESGFCC</sequence>
<evidence type="ECO:0000313" key="2">
    <source>
        <dbReference type="Proteomes" id="UP000295244"/>
    </source>
</evidence>
<dbReference type="EMBL" id="SKBU01000016">
    <property type="protein sequence ID" value="TCJ16456.1"/>
    <property type="molecule type" value="Genomic_DNA"/>
</dbReference>
<dbReference type="Proteomes" id="UP000295244">
    <property type="component" value="Unassembled WGS sequence"/>
</dbReference>
<protein>
    <recommendedName>
        <fullName evidence="3">DNA helicase</fullName>
    </recommendedName>
</protein>